<dbReference type="PROSITE" id="PS50928">
    <property type="entry name" value="ABC_TM1"/>
    <property type="match status" value="2"/>
</dbReference>
<comment type="subcellular location">
    <subcellularLocation>
        <location evidence="1">Cell membrane</location>
        <topology evidence="1">Multi-pass membrane protein</topology>
    </subcellularLocation>
</comment>
<feature type="transmembrane region" description="Helical" evidence="7">
    <location>
        <begin position="125"/>
        <end position="145"/>
    </location>
</feature>
<evidence type="ECO:0000256" key="4">
    <source>
        <dbReference type="ARBA" id="ARBA00022692"/>
    </source>
</evidence>
<feature type="domain" description="ABC transmembrane type-1" evidence="8">
    <location>
        <begin position="324"/>
        <end position="510"/>
    </location>
</feature>
<protein>
    <submittedName>
        <fullName evidence="9">Thiamine transport system permease protein</fullName>
    </submittedName>
</protein>
<dbReference type="InterPro" id="IPR035906">
    <property type="entry name" value="MetI-like_sf"/>
</dbReference>
<organism evidence="9 10">
    <name type="scientific">Pseudorhodobacter antarcticus</name>
    <dbReference type="NCBI Taxonomy" id="1077947"/>
    <lineage>
        <taxon>Bacteria</taxon>
        <taxon>Pseudomonadati</taxon>
        <taxon>Pseudomonadota</taxon>
        <taxon>Alphaproteobacteria</taxon>
        <taxon>Rhodobacterales</taxon>
        <taxon>Paracoccaceae</taxon>
        <taxon>Pseudorhodobacter</taxon>
    </lineage>
</organism>
<dbReference type="SUPFAM" id="SSF161098">
    <property type="entry name" value="MetI-like"/>
    <property type="match status" value="2"/>
</dbReference>
<evidence type="ECO:0000256" key="2">
    <source>
        <dbReference type="ARBA" id="ARBA00022448"/>
    </source>
</evidence>
<evidence type="ECO:0000313" key="10">
    <source>
        <dbReference type="Proteomes" id="UP000183002"/>
    </source>
</evidence>
<feature type="transmembrane region" description="Helical" evidence="7">
    <location>
        <begin position="447"/>
        <end position="469"/>
    </location>
</feature>
<reference evidence="9 10" key="1">
    <citation type="submission" date="2016-10" db="EMBL/GenBank/DDBJ databases">
        <authorList>
            <person name="de Groot N.N."/>
        </authorList>
    </citation>
    <scope>NUCLEOTIDE SEQUENCE [LARGE SCALE GENOMIC DNA]</scope>
    <source>
        <strain evidence="9 10">CGMCC 1.10836</strain>
    </source>
</reference>
<feature type="transmembrane region" description="Helical" evidence="7">
    <location>
        <begin position="357"/>
        <end position="382"/>
    </location>
</feature>
<dbReference type="GO" id="GO:0005886">
    <property type="term" value="C:plasma membrane"/>
    <property type="evidence" value="ECO:0007669"/>
    <property type="project" value="UniProtKB-SubCell"/>
</dbReference>
<dbReference type="InterPro" id="IPR000515">
    <property type="entry name" value="MetI-like"/>
</dbReference>
<feature type="transmembrane region" description="Helical" evidence="7">
    <location>
        <begin position="288"/>
        <end position="307"/>
    </location>
</feature>
<evidence type="ECO:0000256" key="5">
    <source>
        <dbReference type="ARBA" id="ARBA00022989"/>
    </source>
</evidence>
<feature type="transmembrane region" description="Helical" evidence="7">
    <location>
        <begin position="327"/>
        <end position="350"/>
    </location>
</feature>
<feature type="transmembrane region" description="Helical" evidence="7">
    <location>
        <begin position="58"/>
        <end position="79"/>
    </location>
</feature>
<dbReference type="Gene3D" id="1.10.3720.10">
    <property type="entry name" value="MetI-like"/>
    <property type="match status" value="2"/>
</dbReference>
<proteinExistence type="predicted"/>
<evidence type="ECO:0000259" key="8">
    <source>
        <dbReference type="PROSITE" id="PS50928"/>
    </source>
</evidence>
<keyword evidence="6 7" id="KW-0472">Membrane</keyword>
<gene>
    <name evidence="9" type="ORF">SAMN05216227_1001186</name>
</gene>
<dbReference type="STRING" id="1077947.SAMN05216227_1001186"/>
<feature type="transmembrane region" description="Helical" evidence="7">
    <location>
        <begin position="190"/>
        <end position="213"/>
    </location>
</feature>
<accession>A0A1H8ALH0</accession>
<feature type="transmembrane region" description="Helical" evidence="7">
    <location>
        <begin position="489"/>
        <end position="510"/>
    </location>
</feature>
<evidence type="ECO:0000256" key="1">
    <source>
        <dbReference type="ARBA" id="ARBA00004651"/>
    </source>
</evidence>
<evidence type="ECO:0000256" key="7">
    <source>
        <dbReference type="SAM" id="Phobius"/>
    </source>
</evidence>
<evidence type="ECO:0000256" key="6">
    <source>
        <dbReference type="ARBA" id="ARBA00023136"/>
    </source>
</evidence>
<dbReference type="EMBL" id="FOCO01000001">
    <property type="protein sequence ID" value="SEM71491.1"/>
    <property type="molecule type" value="Genomic_DNA"/>
</dbReference>
<evidence type="ECO:0000256" key="3">
    <source>
        <dbReference type="ARBA" id="ARBA00022475"/>
    </source>
</evidence>
<feature type="domain" description="ABC transmembrane type-1" evidence="8">
    <location>
        <begin position="53"/>
        <end position="257"/>
    </location>
</feature>
<keyword evidence="3" id="KW-1003">Cell membrane</keyword>
<dbReference type="GO" id="GO:0055085">
    <property type="term" value="P:transmembrane transport"/>
    <property type="evidence" value="ECO:0007669"/>
    <property type="project" value="InterPro"/>
</dbReference>
<sequence>MAARIKPVMTDRAVIWAATGLAVAVMLLLLAPLGALGLSFSAATLTVAEGSALRFTLWQSVLSAGISVVLAVPVARALARRRFVGREVLIATLGAPFILPVIVAVLGLLAVFGRAGWVNGLLATLGLPAFSIYGLQGVVLAHVFFNMPLAVRMILHGWQAIPTERFRLAQSLGFSPRDVQRHIEWPMLRAVLPGAALVIFVICLASFAVALTLGGGPRATTVELAIYQAVRFDFDLPTAARLALLQFGLCALAFLVAARVALPSGFGAGGGRIGGPPAPGGWHRAGDVVAITLAALFFALPLGAVVLRGVPGLVDLPGQVWAAAGRSLGIALASTAVSIGVALVFAMAAARGRAWPALAATLPLAASSLVLGTGLFLLLQPYVRPSSLALPVTFVINAALSLPFAFRILAPEARSLYTDYHRLSQSLGLTAWARLRWVVLPRLSRPLGFAAGLVAALSMGDLGVIALFAGDAEATLPLIVHRLMGAYRMDQAAAAALVLVALSFTLFWIFDHWGRRYAAA</sequence>
<keyword evidence="10" id="KW-1185">Reference proteome</keyword>
<feature type="transmembrane region" description="Helical" evidence="7">
    <location>
        <begin position="242"/>
        <end position="262"/>
    </location>
</feature>
<dbReference type="AlphaFoldDB" id="A0A1H8ALH0"/>
<evidence type="ECO:0000313" key="9">
    <source>
        <dbReference type="EMBL" id="SEM71491.1"/>
    </source>
</evidence>
<name>A0A1H8ALH0_9RHOB</name>
<dbReference type="PANTHER" id="PTHR30183:SF9">
    <property type="entry name" value="THIAMINE TRANSPORT SYSTEM PERMEASE PROTEIN THIP"/>
    <property type="match status" value="1"/>
</dbReference>
<feature type="transmembrane region" description="Helical" evidence="7">
    <location>
        <begin position="388"/>
        <end position="410"/>
    </location>
</feature>
<keyword evidence="2" id="KW-0813">Transport</keyword>
<feature type="transmembrane region" description="Helical" evidence="7">
    <location>
        <begin position="88"/>
        <end position="113"/>
    </location>
</feature>
<dbReference type="RefSeq" id="WP_231579805.1">
    <property type="nucleotide sequence ID" value="NZ_LGHU01000128.1"/>
</dbReference>
<dbReference type="PANTHER" id="PTHR30183">
    <property type="entry name" value="MOLYBDENUM TRANSPORT SYSTEM PERMEASE PROTEIN MODB"/>
    <property type="match status" value="1"/>
</dbReference>
<keyword evidence="4 7" id="KW-0812">Transmembrane</keyword>
<dbReference type="CDD" id="cd06261">
    <property type="entry name" value="TM_PBP2"/>
    <property type="match status" value="2"/>
</dbReference>
<dbReference type="Proteomes" id="UP000183002">
    <property type="component" value="Unassembled WGS sequence"/>
</dbReference>
<keyword evidence="5 7" id="KW-1133">Transmembrane helix</keyword>